<evidence type="ECO:0000313" key="2">
    <source>
        <dbReference type="Proteomes" id="UP000317178"/>
    </source>
</evidence>
<dbReference type="EMBL" id="CP036281">
    <property type="protein sequence ID" value="QDU78859.1"/>
    <property type="molecule type" value="Genomic_DNA"/>
</dbReference>
<protein>
    <submittedName>
        <fullName evidence="1">Uncharacterized protein</fullName>
    </submittedName>
</protein>
<dbReference type="KEGG" id="plon:Pla110_05630"/>
<keyword evidence="2" id="KW-1185">Reference proteome</keyword>
<reference evidence="1 2" key="1">
    <citation type="submission" date="2019-02" db="EMBL/GenBank/DDBJ databases">
        <title>Deep-cultivation of Planctomycetes and their phenomic and genomic characterization uncovers novel biology.</title>
        <authorList>
            <person name="Wiegand S."/>
            <person name="Jogler M."/>
            <person name="Boedeker C."/>
            <person name="Pinto D."/>
            <person name="Vollmers J."/>
            <person name="Rivas-Marin E."/>
            <person name="Kohn T."/>
            <person name="Peeters S.H."/>
            <person name="Heuer A."/>
            <person name="Rast P."/>
            <person name="Oberbeckmann S."/>
            <person name="Bunk B."/>
            <person name="Jeske O."/>
            <person name="Meyerdierks A."/>
            <person name="Storesund J.E."/>
            <person name="Kallscheuer N."/>
            <person name="Luecker S."/>
            <person name="Lage O.M."/>
            <person name="Pohl T."/>
            <person name="Merkel B.J."/>
            <person name="Hornburger P."/>
            <person name="Mueller R.-W."/>
            <person name="Bruemmer F."/>
            <person name="Labrenz M."/>
            <person name="Spormann A.M."/>
            <person name="Op den Camp H."/>
            <person name="Overmann J."/>
            <person name="Amann R."/>
            <person name="Jetten M.S.M."/>
            <person name="Mascher T."/>
            <person name="Medema M.H."/>
            <person name="Devos D.P."/>
            <person name="Kaster A.-K."/>
            <person name="Ovreas L."/>
            <person name="Rohde M."/>
            <person name="Galperin M.Y."/>
            <person name="Jogler C."/>
        </authorList>
    </citation>
    <scope>NUCLEOTIDE SEQUENCE [LARGE SCALE GENOMIC DNA]</scope>
    <source>
        <strain evidence="1 2">Pla110</strain>
    </source>
</reference>
<dbReference type="AlphaFoldDB" id="A0A518CHZ6"/>
<dbReference type="RefSeq" id="WP_144992921.1">
    <property type="nucleotide sequence ID" value="NZ_CP036281.1"/>
</dbReference>
<sequence length="259" mass="30554">MLNLFLQSTLGPKLNPLMTNLVICVSDMTLKDISVSPAKEIEEFFENYYRRDFIHVCDASLMHFVDHLRREKFDTGNIRKVNILLFNKTHNLPSTENIHDYGLGILEIFWTIDLTAYSSSSPYDKKCMILSSMIQAMEWLSSIYEWNTKSLRTAYQKCIDEDMKYIRLSKTTYAHPTNEFNVRLLYDVEPEITIFYAVLFKHRSKKELQRIRLGTTESNWGCLLQLKQHAGWVDESRFRMKVRDGHGIYWEADFSDFIT</sequence>
<evidence type="ECO:0000313" key="1">
    <source>
        <dbReference type="EMBL" id="QDU78859.1"/>
    </source>
</evidence>
<dbReference type="Proteomes" id="UP000317178">
    <property type="component" value="Chromosome"/>
</dbReference>
<accession>A0A518CHZ6</accession>
<proteinExistence type="predicted"/>
<gene>
    <name evidence="1" type="ORF">Pla110_05630</name>
</gene>
<organism evidence="1 2">
    <name type="scientific">Polystyrenella longa</name>
    <dbReference type="NCBI Taxonomy" id="2528007"/>
    <lineage>
        <taxon>Bacteria</taxon>
        <taxon>Pseudomonadati</taxon>
        <taxon>Planctomycetota</taxon>
        <taxon>Planctomycetia</taxon>
        <taxon>Planctomycetales</taxon>
        <taxon>Planctomycetaceae</taxon>
        <taxon>Polystyrenella</taxon>
    </lineage>
</organism>
<name>A0A518CHZ6_9PLAN</name>